<dbReference type="PROSITE" id="PS50902">
    <property type="entry name" value="FLAVODOXIN_LIKE"/>
    <property type="match status" value="1"/>
</dbReference>
<feature type="binding site" evidence="9">
    <location>
        <position position="592"/>
    </location>
    <ligand>
        <name>FAD</name>
        <dbReference type="ChEBI" id="CHEBI:57692"/>
    </ligand>
</feature>
<feature type="domain" description="FAD-binding FR-type" evidence="11">
    <location>
        <begin position="203"/>
        <end position="441"/>
    </location>
</feature>
<evidence type="ECO:0000313" key="16">
    <source>
        <dbReference type="Proteomes" id="UP000235388"/>
    </source>
</evidence>
<dbReference type="PANTHER" id="PTHR19384">
    <property type="entry name" value="NITRIC OXIDE SYNTHASE-RELATED"/>
    <property type="match status" value="1"/>
</dbReference>
<dbReference type="GO" id="GO:0050660">
    <property type="term" value="F:flavin adenine dinucleotide binding"/>
    <property type="evidence" value="ECO:0007669"/>
    <property type="project" value="UniProtKB-UniRule"/>
</dbReference>
<comment type="subcellular location">
    <subcellularLocation>
        <location evidence="9">Cytoplasm</location>
    </subcellularLocation>
    <subcellularLocation>
        <location evidence="9">Mitochondrion</location>
    </subcellularLocation>
    <text evidence="9">Relocalizes to mitochondria after H(2)O(2) exposure.</text>
</comment>
<evidence type="ECO:0000256" key="2">
    <source>
        <dbReference type="ARBA" id="ARBA00001974"/>
    </source>
</evidence>
<dbReference type="GO" id="GO:0050661">
    <property type="term" value="F:NADP binding"/>
    <property type="evidence" value="ECO:0007669"/>
    <property type="project" value="UniProtKB-UniRule"/>
</dbReference>
<dbReference type="PRINTS" id="PR00369">
    <property type="entry name" value="FLAVODOXIN"/>
</dbReference>
<feature type="binding site" evidence="9">
    <location>
        <position position="137"/>
    </location>
    <ligand>
        <name>FMN</name>
        <dbReference type="ChEBI" id="CHEBI:58210"/>
    </ligand>
</feature>
<dbReference type="HAMAP" id="MF_03178">
    <property type="entry name" value="NDOR1"/>
    <property type="match status" value="1"/>
</dbReference>
<dbReference type="OrthoDB" id="1856718at2759"/>
<dbReference type="FunFam" id="3.40.50.360:FF:000034">
    <property type="entry name" value="NADPH-dependent diflavin oxidoreductase 1"/>
    <property type="match status" value="1"/>
</dbReference>
<accession>A0A2N5UQN4</accession>
<feature type="binding site" evidence="9">
    <location>
        <begin position="102"/>
        <end position="111"/>
    </location>
    <ligand>
        <name>FMN</name>
        <dbReference type="ChEBI" id="CHEBI:58210"/>
    </ligand>
</feature>
<dbReference type="EMBL" id="PGCJ01000186">
    <property type="protein sequence ID" value="PLW40075.1"/>
    <property type="molecule type" value="Genomic_DNA"/>
</dbReference>
<keyword evidence="6 9" id="KW-0274">FAD</keyword>
<dbReference type="Pfam" id="PF00258">
    <property type="entry name" value="Flavodoxin_1"/>
    <property type="match status" value="1"/>
</dbReference>
<evidence type="ECO:0000313" key="14">
    <source>
        <dbReference type="EMBL" id="PLW40075.1"/>
    </source>
</evidence>
<dbReference type="Proteomes" id="UP000235388">
    <property type="component" value="Unassembled WGS sequence"/>
</dbReference>
<dbReference type="EMBL" id="PGCI01001036">
    <property type="protein sequence ID" value="PLW08946.1"/>
    <property type="molecule type" value="Genomic_DNA"/>
</dbReference>
<gene>
    <name evidence="9" type="primary">TAH18</name>
    <name evidence="14" type="ORF">PCANC_16342</name>
    <name evidence="13" type="ORF">PCANC_19744</name>
    <name evidence="15" type="ORF">PCASD_03703</name>
    <name evidence="12" type="ORF">PCASD_22155</name>
</gene>
<comment type="cofactor">
    <cofactor evidence="2 9">
        <name>FAD</name>
        <dbReference type="ChEBI" id="CHEBI:57692"/>
    </cofactor>
</comment>
<protein>
    <recommendedName>
        <fullName evidence="9">NADPH-dependent diflavin oxidoreductase 1</fullName>
        <ecNumber evidence="9">1.18.1.-</ecNumber>
    </recommendedName>
    <alternativeName>
        <fullName evidence="9">NADPH-dependent FMN and FAD-containing oxidoreductase</fullName>
    </alternativeName>
</protein>
<evidence type="ECO:0000256" key="5">
    <source>
        <dbReference type="ARBA" id="ARBA00022643"/>
    </source>
</evidence>
<dbReference type="InterPro" id="IPR001433">
    <property type="entry name" value="OxRdtase_FAD/NAD-bd"/>
</dbReference>
<dbReference type="GO" id="GO:0016226">
    <property type="term" value="P:iron-sulfur cluster assembly"/>
    <property type="evidence" value="ECO:0007669"/>
    <property type="project" value="UniProtKB-UniRule"/>
</dbReference>
<dbReference type="STRING" id="200324.A0A2N5UQN4"/>
<dbReference type="GO" id="GO:0160246">
    <property type="term" value="F:NADPH-iron-sulfur [2Fe-2S] protein oxidoreductase activity"/>
    <property type="evidence" value="ECO:0007669"/>
    <property type="project" value="InterPro"/>
</dbReference>
<dbReference type="GO" id="GO:0010181">
    <property type="term" value="F:FMN binding"/>
    <property type="evidence" value="ECO:0007669"/>
    <property type="project" value="UniProtKB-UniRule"/>
</dbReference>
<dbReference type="FunFam" id="1.20.990.10:FF:000013">
    <property type="entry name" value="NADPH-dependent diflavin oxidoreductase 1"/>
    <property type="match status" value="1"/>
</dbReference>
<dbReference type="InterPro" id="IPR017938">
    <property type="entry name" value="Riboflavin_synthase-like_b-brl"/>
</dbReference>
<feature type="binding site" evidence="9">
    <location>
        <begin position="517"/>
        <end position="521"/>
    </location>
    <ligand>
        <name>NADP(+)</name>
        <dbReference type="ChEBI" id="CHEBI:58349"/>
    </ligand>
</feature>
<feature type="binding site" evidence="9">
    <location>
        <begin position="511"/>
        <end position="512"/>
    </location>
    <ligand>
        <name>NADP(+)</name>
        <dbReference type="ChEBI" id="CHEBI:58349"/>
    </ligand>
</feature>
<dbReference type="Pfam" id="PF00175">
    <property type="entry name" value="NAD_binding_1"/>
    <property type="match status" value="1"/>
</dbReference>
<dbReference type="InterPro" id="IPR028879">
    <property type="entry name" value="NDOR1"/>
</dbReference>
<evidence type="ECO:0000313" key="15">
    <source>
        <dbReference type="EMBL" id="PLW46659.1"/>
    </source>
</evidence>
<feature type="binding site" evidence="9">
    <location>
        <begin position="412"/>
        <end position="415"/>
    </location>
    <ligand>
        <name>FAD</name>
        <dbReference type="ChEBI" id="CHEBI:57692"/>
    </ligand>
</feature>
<dbReference type="InterPro" id="IPR001094">
    <property type="entry name" value="Flavdoxin-like"/>
</dbReference>
<feature type="binding site" evidence="9">
    <location>
        <begin position="17"/>
        <end position="22"/>
    </location>
    <ligand>
        <name>FMN</name>
        <dbReference type="ChEBI" id="CHEBI:58210"/>
    </ligand>
</feature>
<evidence type="ECO:0000256" key="6">
    <source>
        <dbReference type="ARBA" id="ARBA00022827"/>
    </source>
</evidence>
<comment type="caution">
    <text evidence="14">The sequence shown here is derived from an EMBL/GenBank/DDBJ whole genome shotgun (WGS) entry which is preliminary data.</text>
</comment>
<dbReference type="InterPro" id="IPR029039">
    <property type="entry name" value="Flavoprotein-like_sf"/>
</dbReference>
<dbReference type="InterPro" id="IPR008254">
    <property type="entry name" value="Flavodoxin/NO_synth"/>
</dbReference>
<dbReference type="PANTHER" id="PTHR19384:SF10">
    <property type="entry name" value="NADPH-DEPENDENT DIFLAVIN OXIDOREDUCTASE 1"/>
    <property type="match status" value="1"/>
</dbReference>
<keyword evidence="7 9" id="KW-0521">NADP</keyword>
<evidence type="ECO:0000313" key="12">
    <source>
        <dbReference type="EMBL" id="PLW08946.1"/>
    </source>
</evidence>
<keyword evidence="3 9" id="KW-0963">Cytoplasm</keyword>
<evidence type="ECO:0000313" key="17">
    <source>
        <dbReference type="Proteomes" id="UP000235392"/>
    </source>
</evidence>
<comment type="caution">
    <text evidence="9">Lacks conserved residue(s) required for the propagation of feature annotation.</text>
</comment>
<comment type="similarity">
    <text evidence="9">In the C-terminal section; belongs to the flavoprotein pyridine nucleotide cytochrome reductase family.</text>
</comment>
<dbReference type="InterPro" id="IPR001709">
    <property type="entry name" value="Flavoprot_Pyr_Nucl_cyt_Rdtase"/>
</dbReference>
<dbReference type="Gene3D" id="2.40.30.10">
    <property type="entry name" value="Translation factors"/>
    <property type="match status" value="1"/>
</dbReference>
<dbReference type="FunFam" id="3.40.50.80:FF:000032">
    <property type="entry name" value="NADPH-dependent diflavin oxidoreductase 1"/>
    <property type="match status" value="1"/>
</dbReference>
<evidence type="ECO:0000256" key="9">
    <source>
        <dbReference type="HAMAP-Rule" id="MF_03178"/>
    </source>
</evidence>
<feature type="domain" description="Flavodoxin-like" evidence="10">
    <location>
        <begin position="11"/>
        <end position="155"/>
    </location>
</feature>
<dbReference type="PRINTS" id="PR00371">
    <property type="entry name" value="FPNCR"/>
</dbReference>
<dbReference type="EMBL" id="PGCJ01000925">
    <property type="protein sequence ID" value="PLW14281.1"/>
    <property type="molecule type" value="Genomic_DNA"/>
</dbReference>
<dbReference type="InterPro" id="IPR003097">
    <property type="entry name" value="CysJ-like_FAD-binding"/>
</dbReference>
<evidence type="ECO:0000256" key="1">
    <source>
        <dbReference type="ARBA" id="ARBA00001917"/>
    </source>
</evidence>
<dbReference type="EMBL" id="PGCI01000037">
    <property type="protein sequence ID" value="PLW46659.1"/>
    <property type="molecule type" value="Genomic_DNA"/>
</dbReference>
<keyword evidence="5 9" id="KW-0288">FMN</keyword>
<dbReference type="InterPro" id="IPR017927">
    <property type="entry name" value="FAD-bd_FR_type"/>
</dbReference>
<dbReference type="AlphaFoldDB" id="A0A2N5UQN4"/>
<feature type="binding site" evidence="9">
    <location>
        <begin position="378"/>
        <end position="381"/>
    </location>
    <ligand>
        <name>FAD</name>
        <dbReference type="ChEBI" id="CHEBI:57692"/>
    </ligand>
</feature>
<evidence type="ECO:0000256" key="4">
    <source>
        <dbReference type="ARBA" id="ARBA00022630"/>
    </source>
</evidence>
<sequence>METQPRLSRRLLILYGSQTGTAEDVAQQISRGARRLHFKTELASMDSYERDKIFEEDLVVFVCSTTGQGTQPQNMINFWNGLKRANLPTDFIDNVRFTVFGLGDSSYPKFNWVAKKLFRRLSQLGAQSFYERGEADDQNRNGIDSTLLPWLDGLWKSLLEIKPLPDGLTPISPTTCLPPSFRLEHDPLPHEPIPKPSTPLTAPDSYSATLTKKQRLTAPDHWQDTRHVELDFNETLQFDPGSVCEILPENSPEDVDQLFKLMKWSHLSEHVCKLTRFDPNEGFPVGWAQYTTLREIFTTRLDFTAVPGRSFIDWLSHFTSDPMETERLQEFCSIDGQDDLFEYTRRPRRTILEVLSEFKSASIPLDYIHDVFPQIRPRQFSIASSPKLFPNQIHLLVAVVNYKTRLSVPRKGLCTSWLSKLQIGAKIPIRITGGYVKFPRDPKQAVICVGPGTGIAPFRSLMQDRSASGSRSESPDLVVFGCRSQSKDFYYSEEWARLVDDRVCTFLCAASRDQPNKRYVQDLIVENSAQVWQYMAVLNASIIISGSAGEMPKGVRAALKKVCVSHGELDAAKADELVEKWEALGRLQEDTWS</sequence>
<feature type="binding site" evidence="9">
    <location>
        <position position="348"/>
    </location>
    <ligand>
        <name>FAD</name>
        <dbReference type="ChEBI" id="CHEBI:57692"/>
    </ligand>
</feature>
<comment type="function">
    <text evidence="9">NADPH-dependent reductase which is a central component of the cytosolic iron-sulfur (Fe-S) protein assembly (CIA) machinery. Transfers electrons from NADPH via its FAD and FMN prosthetic groups to the [2Fe-2S] cluster of DRE2, another key component of the CIA machinery. In turn, this reduced cluster provides electrons for assembly of cytosolic iron-sulfur cluster proteins. Positively controls H(2)O(2)-induced cell death.</text>
</comment>
<evidence type="ECO:0000256" key="7">
    <source>
        <dbReference type="ARBA" id="ARBA00022857"/>
    </source>
</evidence>
<organism evidence="14 16">
    <name type="scientific">Puccinia coronata f. sp. avenae</name>
    <dbReference type="NCBI Taxonomy" id="200324"/>
    <lineage>
        <taxon>Eukaryota</taxon>
        <taxon>Fungi</taxon>
        <taxon>Dikarya</taxon>
        <taxon>Basidiomycota</taxon>
        <taxon>Pucciniomycotina</taxon>
        <taxon>Pucciniomycetes</taxon>
        <taxon>Pucciniales</taxon>
        <taxon>Pucciniaceae</taxon>
        <taxon>Puccinia</taxon>
    </lineage>
</organism>
<dbReference type="InterPro" id="IPR039261">
    <property type="entry name" value="FNR_nucleotide-bd"/>
</dbReference>
<dbReference type="EC" id="1.18.1.-" evidence="9"/>
<evidence type="ECO:0000256" key="3">
    <source>
        <dbReference type="ARBA" id="ARBA00022490"/>
    </source>
</evidence>
<dbReference type="GO" id="GO:0005829">
    <property type="term" value="C:cytosol"/>
    <property type="evidence" value="ECO:0007669"/>
    <property type="project" value="TreeGrafter"/>
</dbReference>
<dbReference type="Gene3D" id="3.40.50.360">
    <property type="match status" value="1"/>
</dbReference>
<comment type="similarity">
    <text evidence="9">Belongs to the NADPH-dependent diflavin oxidoreductase NDOR1 family.</text>
</comment>
<name>A0A2N5UQN4_9BASI</name>
<evidence type="ECO:0000259" key="10">
    <source>
        <dbReference type="PROSITE" id="PS50902"/>
    </source>
</evidence>
<evidence type="ECO:0000256" key="8">
    <source>
        <dbReference type="ARBA" id="ARBA00023002"/>
    </source>
</evidence>
<dbReference type="SUPFAM" id="SSF52343">
    <property type="entry name" value="Ferredoxin reductase-like, C-terminal NADP-linked domain"/>
    <property type="match status" value="1"/>
</dbReference>
<dbReference type="GO" id="GO:0016651">
    <property type="term" value="F:oxidoreductase activity, acting on NAD(P)H"/>
    <property type="evidence" value="ECO:0007669"/>
    <property type="project" value="UniProtKB-UniRule"/>
</dbReference>
<keyword evidence="16" id="KW-1185">Reference proteome</keyword>
<comment type="catalytic activity">
    <reaction evidence="9">
        <text>2 oxidized [2Fe-2S]-[protein] + NADPH = 2 reduced [2Fe-2S]-[protein] + NADP(+) + H(+)</text>
        <dbReference type="Rhea" id="RHEA:67716"/>
        <dbReference type="Rhea" id="RHEA-COMP:17327"/>
        <dbReference type="Rhea" id="RHEA-COMP:17328"/>
        <dbReference type="ChEBI" id="CHEBI:15378"/>
        <dbReference type="ChEBI" id="CHEBI:33737"/>
        <dbReference type="ChEBI" id="CHEBI:33738"/>
        <dbReference type="ChEBI" id="CHEBI:57783"/>
        <dbReference type="ChEBI" id="CHEBI:58349"/>
    </reaction>
</comment>
<dbReference type="GO" id="GO:0005739">
    <property type="term" value="C:mitochondrion"/>
    <property type="evidence" value="ECO:0007669"/>
    <property type="project" value="UniProtKB-SubCell"/>
</dbReference>
<keyword evidence="9" id="KW-0496">Mitochondrion</keyword>
<dbReference type="Pfam" id="PF00667">
    <property type="entry name" value="FAD_binding_1"/>
    <property type="match status" value="1"/>
</dbReference>
<comment type="cofactor">
    <cofactor evidence="1 9">
        <name>FMN</name>
        <dbReference type="ChEBI" id="CHEBI:58210"/>
    </cofactor>
</comment>
<dbReference type="SUPFAM" id="SSF63380">
    <property type="entry name" value="Riboflavin synthase domain-like"/>
    <property type="match status" value="1"/>
</dbReference>
<comment type="subunit">
    <text evidence="9">Interacts with DRE2; as part of the cytosolic iron-sulfur (Fe-S) protein assembly (CIA) machinery.</text>
</comment>
<dbReference type="Proteomes" id="UP000235392">
    <property type="component" value="Unassembled WGS sequence"/>
</dbReference>
<reference evidence="16 17" key="1">
    <citation type="submission" date="2017-11" db="EMBL/GenBank/DDBJ databases">
        <title>De novo assembly and phasing of dikaryotic genomes from two isolates of Puccinia coronata f. sp. avenae, the causal agent of oat crown rust.</title>
        <authorList>
            <person name="Miller M.E."/>
            <person name="Zhang Y."/>
            <person name="Omidvar V."/>
            <person name="Sperschneider J."/>
            <person name="Schwessinger B."/>
            <person name="Raley C."/>
            <person name="Palmer J.M."/>
            <person name="Garnica D."/>
            <person name="Upadhyaya N."/>
            <person name="Rathjen J."/>
            <person name="Taylor J.M."/>
            <person name="Park R.F."/>
            <person name="Dodds P.N."/>
            <person name="Hirsch C.D."/>
            <person name="Kianian S.F."/>
            <person name="Figueroa M."/>
        </authorList>
    </citation>
    <scope>NUCLEOTIDE SEQUENCE [LARGE SCALE GENOMIC DNA]</scope>
    <source>
        <strain evidence="14">12NC29</strain>
        <strain evidence="12">12SD80</strain>
    </source>
</reference>
<keyword evidence="8 9" id="KW-0560">Oxidoreductase</keyword>
<comment type="similarity">
    <text evidence="9">In the N-terminal section; belongs to the flavodoxin family.</text>
</comment>
<feature type="binding site" evidence="9">
    <location>
        <position position="453"/>
    </location>
    <ligand>
        <name>NADP(+)</name>
        <dbReference type="ChEBI" id="CHEBI:58349"/>
    </ligand>
</feature>
<dbReference type="Gene3D" id="3.40.50.80">
    <property type="entry name" value="Nucleotide-binding domain of ferredoxin-NADP reductase (FNR) module"/>
    <property type="match status" value="1"/>
</dbReference>
<evidence type="ECO:0000313" key="13">
    <source>
        <dbReference type="EMBL" id="PLW14281.1"/>
    </source>
</evidence>
<feature type="binding site" evidence="9">
    <location>
        <begin position="64"/>
        <end position="67"/>
    </location>
    <ligand>
        <name>FMN</name>
        <dbReference type="ChEBI" id="CHEBI:58210"/>
    </ligand>
</feature>
<dbReference type="Gene3D" id="1.20.990.10">
    <property type="entry name" value="NADPH-cytochrome p450 Reductase, Chain A, domain 3"/>
    <property type="match status" value="1"/>
</dbReference>
<proteinExistence type="inferred from homology"/>
<evidence type="ECO:0000259" key="11">
    <source>
        <dbReference type="PROSITE" id="PS51384"/>
    </source>
</evidence>
<dbReference type="PROSITE" id="PS51384">
    <property type="entry name" value="FAD_FR"/>
    <property type="match status" value="1"/>
</dbReference>
<dbReference type="InterPro" id="IPR023173">
    <property type="entry name" value="NADPH_Cyt_P450_Rdtase_alpha"/>
</dbReference>
<keyword evidence="4 9" id="KW-0285">Flavoprotein</keyword>
<dbReference type="SUPFAM" id="SSF52218">
    <property type="entry name" value="Flavoproteins"/>
    <property type="match status" value="1"/>
</dbReference>